<dbReference type="InParanoid" id="A0A2G5ECM1"/>
<name>A0A2G5ECM1_AQUCA</name>
<sequence length="72" mass="8821">MLITWPFRCLLCNFRLIIWPRIWLSRRSLLCRCRNLVSYNKDTFLCQDITRVTLSPLYLLHVAYLFFVIFSF</sequence>
<dbReference type="AlphaFoldDB" id="A0A2G5ECM1"/>
<evidence type="ECO:0000313" key="2">
    <source>
        <dbReference type="EMBL" id="PIA53451.1"/>
    </source>
</evidence>
<evidence type="ECO:0000256" key="1">
    <source>
        <dbReference type="SAM" id="Phobius"/>
    </source>
</evidence>
<organism evidence="2 3">
    <name type="scientific">Aquilegia coerulea</name>
    <name type="common">Rocky mountain columbine</name>
    <dbReference type="NCBI Taxonomy" id="218851"/>
    <lineage>
        <taxon>Eukaryota</taxon>
        <taxon>Viridiplantae</taxon>
        <taxon>Streptophyta</taxon>
        <taxon>Embryophyta</taxon>
        <taxon>Tracheophyta</taxon>
        <taxon>Spermatophyta</taxon>
        <taxon>Magnoliopsida</taxon>
        <taxon>Ranunculales</taxon>
        <taxon>Ranunculaceae</taxon>
        <taxon>Thalictroideae</taxon>
        <taxon>Aquilegia</taxon>
    </lineage>
</organism>
<gene>
    <name evidence="2" type="ORF">AQUCO_00900202v1</name>
</gene>
<keyword evidence="1" id="KW-1133">Transmembrane helix</keyword>
<keyword evidence="3" id="KW-1185">Reference proteome</keyword>
<dbReference type="EMBL" id="KZ305026">
    <property type="protein sequence ID" value="PIA53451.1"/>
    <property type="molecule type" value="Genomic_DNA"/>
</dbReference>
<accession>A0A2G5ECM1</accession>
<protein>
    <submittedName>
        <fullName evidence="2">Uncharacterized protein</fullName>
    </submittedName>
</protein>
<keyword evidence="1" id="KW-0472">Membrane</keyword>
<keyword evidence="1" id="KW-0812">Transmembrane</keyword>
<evidence type="ECO:0000313" key="3">
    <source>
        <dbReference type="Proteomes" id="UP000230069"/>
    </source>
</evidence>
<dbReference type="Proteomes" id="UP000230069">
    <property type="component" value="Unassembled WGS sequence"/>
</dbReference>
<feature type="transmembrane region" description="Helical" evidence="1">
    <location>
        <begin position="49"/>
        <end position="70"/>
    </location>
</feature>
<proteinExistence type="predicted"/>
<reference evidence="2 3" key="1">
    <citation type="submission" date="2017-09" db="EMBL/GenBank/DDBJ databases">
        <title>WGS assembly of Aquilegia coerulea Goldsmith.</title>
        <authorList>
            <person name="Hodges S."/>
            <person name="Kramer E."/>
            <person name="Nordborg M."/>
            <person name="Tomkins J."/>
            <person name="Borevitz J."/>
            <person name="Derieg N."/>
            <person name="Yan J."/>
            <person name="Mihaltcheva S."/>
            <person name="Hayes R.D."/>
            <person name="Rokhsar D."/>
        </authorList>
    </citation>
    <scope>NUCLEOTIDE SEQUENCE [LARGE SCALE GENOMIC DNA]</scope>
    <source>
        <strain evidence="3">cv. Goldsmith</strain>
    </source>
</reference>